<organism evidence="1 2">
    <name type="scientific">Acidithiobacillus montserratensis</name>
    <dbReference type="NCBI Taxonomy" id="2729135"/>
    <lineage>
        <taxon>Bacteria</taxon>
        <taxon>Pseudomonadati</taxon>
        <taxon>Pseudomonadota</taxon>
        <taxon>Acidithiobacillia</taxon>
        <taxon>Acidithiobacillales</taxon>
        <taxon>Acidithiobacillaceae</taxon>
        <taxon>Acidithiobacillus</taxon>
    </lineage>
</organism>
<proteinExistence type="predicted"/>
<dbReference type="Proteomes" id="UP001195965">
    <property type="component" value="Chromosome"/>
</dbReference>
<evidence type="ECO:0000313" key="1">
    <source>
        <dbReference type="EMBL" id="XRI73147.1"/>
    </source>
</evidence>
<name>A0ACD5HEV7_9PROT</name>
<dbReference type="EMBL" id="CP127526">
    <property type="protein sequence ID" value="XRI73147.1"/>
    <property type="molecule type" value="Genomic_DNA"/>
</dbReference>
<keyword evidence="2" id="KW-1185">Reference proteome</keyword>
<protein>
    <submittedName>
        <fullName evidence="1">Uncharacterized protein</fullName>
    </submittedName>
</protein>
<evidence type="ECO:0000313" key="2">
    <source>
        <dbReference type="Proteomes" id="UP001195965"/>
    </source>
</evidence>
<sequence>MKRYEESLFTVRFVGPKLDTVGVGIYDLGLTLVAFQRLVHKAYLEKTDNIRKGAFPDKNQRQELSLQIGERRRESDAFGLIPIITNPMTLQTLTYCANAAFNGVVGYYSGKVIERLRNENDETKKLFIGSIYSEVTNIVGRIDGRAAIHGIEINAPSLPNAQPLLFDEAKKEQINSLRNEYFLGEVQEITGEVFKLYPNSGIVAIRKSKRGKCTVFLKPDLFDKIRYAEPGQNKVKFTGRPRYALGVETKAITEFEAYAIEFA</sequence>
<reference evidence="1 2" key="1">
    <citation type="journal article" date="2021" name="ISME J.">
        <title>Genomic evolution of the class Acidithiobacillia: deep-branching Proteobacteria living in extreme acidic conditions.</title>
        <authorList>
            <person name="Moya-Beltran A."/>
            <person name="Beard S."/>
            <person name="Rojas-Villalobos C."/>
            <person name="Issotta F."/>
            <person name="Gallardo Y."/>
            <person name="Ulloa R."/>
            <person name="Giaveno A."/>
            <person name="Degli Esposti M."/>
            <person name="Johnson D.B."/>
            <person name="Quatrini R."/>
        </authorList>
    </citation>
    <scope>NUCLEOTIDE SEQUENCE [LARGE SCALE GENOMIC DNA]</scope>
    <source>
        <strain evidence="1 2">GG1-14</strain>
    </source>
</reference>
<accession>A0ACD5HEV7</accession>
<gene>
    <name evidence="1" type="ORF">HHS34_011950</name>
</gene>